<dbReference type="SMART" id="SM00252">
    <property type="entry name" value="SH2"/>
    <property type="match status" value="1"/>
</dbReference>
<evidence type="ECO:0000313" key="14">
    <source>
        <dbReference type="Proteomes" id="UP000887565"/>
    </source>
</evidence>
<reference evidence="15" key="1">
    <citation type="submission" date="2022-11" db="UniProtKB">
        <authorList>
            <consortium name="WormBaseParasite"/>
        </authorList>
    </citation>
    <scope>IDENTIFICATION</scope>
</reference>
<dbReference type="SMART" id="SM00326">
    <property type="entry name" value="SH3"/>
    <property type="match status" value="1"/>
</dbReference>
<evidence type="ECO:0000256" key="2">
    <source>
        <dbReference type="ARBA" id="ARBA00022443"/>
    </source>
</evidence>
<evidence type="ECO:0000259" key="12">
    <source>
        <dbReference type="PROSITE" id="PS50001"/>
    </source>
</evidence>
<proteinExistence type="predicted"/>
<feature type="compositionally biased region" description="Low complexity" evidence="11">
    <location>
        <begin position="125"/>
        <end position="145"/>
    </location>
</feature>
<evidence type="ECO:0000256" key="10">
    <source>
        <dbReference type="PROSITE-ProRule" id="PRU00192"/>
    </source>
</evidence>
<evidence type="ECO:0000313" key="15">
    <source>
        <dbReference type="WBParaSite" id="nRc.2.0.1.t36272-RA"/>
    </source>
</evidence>
<dbReference type="PRINTS" id="PR00452">
    <property type="entry name" value="SH3DOMAIN"/>
</dbReference>
<dbReference type="EC" id="2.7.10.2" evidence="1"/>
<dbReference type="Gene3D" id="2.30.30.40">
    <property type="entry name" value="SH3 Domains"/>
    <property type="match status" value="1"/>
</dbReference>
<dbReference type="InterPro" id="IPR036028">
    <property type="entry name" value="SH3-like_dom_sf"/>
</dbReference>
<dbReference type="SUPFAM" id="SSF50044">
    <property type="entry name" value="SH3-domain"/>
    <property type="match status" value="1"/>
</dbReference>
<dbReference type="PROSITE" id="PS50001">
    <property type="entry name" value="SH2"/>
    <property type="match status" value="1"/>
</dbReference>
<dbReference type="InterPro" id="IPR036860">
    <property type="entry name" value="SH2_dom_sf"/>
</dbReference>
<dbReference type="PANTHER" id="PTHR46037">
    <property type="entry name" value="PROTEIN ENHANCER OF SEVENLESS 2B"/>
    <property type="match status" value="1"/>
</dbReference>
<keyword evidence="6" id="KW-0067">ATP-binding</keyword>
<evidence type="ECO:0000256" key="9">
    <source>
        <dbReference type="PROSITE-ProRule" id="PRU00191"/>
    </source>
</evidence>
<keyword evidence="5" id="KW-0418">Kinase</keyword>
<keyword evidence="3" id="KW-0808">Transferase</keyword>
<evidence type="ECO:0000256" key="11">
    <source>
        <dbReference type="SAM" id="MobiDB-lite"/>
    </source>
</evidence>
<dbReference type="FunFam" id="2.30.30.40:FF:000208">
    <property type="entry name" value="Tyrosine-protein kinase"/>
    <property type="match status" value="1"/>
</dbReference>
<feature type="domain" description="SH3" evidence="13">
    <location>
        <begin position="162"/>
        <end position="223"/>
    </location>
</feature>
<evidence type="ECO:0000256" key="1">
    <source>
        <dbReference type="ARBA" id="ARBA00011903"/>
    </source>
</evidence>
<keyword evidence="7 9" id="KW-0727">SH2 domain</keyword>
<evidence type="ECO:0000256" key="6">
    <source>
        <dbReference type="ARBA" id="ARBA00022840"/>
    </source>
</evidence>
<dbReference type="Pfam" id="PF00017">
    <property type="entry name" value="SH2"/>
    <property type="match status" value="1"/>
</dbReference>
<keyword evidence="8" id="KW-0829">Tyrosine-protein kinase</keyword>
<dbReference type="OMA" id="MHANSNG"/>
<evidence type="ECO:0000256" key="5">
    <source>
        <dbReference type="ARBA" id="ARBA00022777"/>
    </source>
</evidence>
<keyword evidence="2 10" id="KW-0728">SH3 domain</keyword>
<dbReference type="SUPFAM" id="SSF55550">
    <property type="entry name" value="SH2 domain"/>
    <property type="match status" value="1"/>
</dbReference>
<sequence length="414" mass="46525">MGSCLSKSPTPGKRVDRYSTTTALKSPLQFGVPATMNGVAGSPQTMANGFVGVLPSNISGSPSLMNNPSPPQQVFGANGVITMPITPSSHHQYNPNQRTSIDIIDATCNPNPSTFTMHANSNGTNSQLVSLNNNNASSQNGSSSVHAPLPLPPDNQSTSSPYNRKTFIALYDYDARTEEDLSFKKGDLLDIINDSQGEWWYAQSRSTSKCGYIPSNYVARLKSIEAEPWYFGKVRRSEAEKLLLLALNCHGSFMIRDSESRQKDYSLSVRDGDTVKHYRIRQLDQGGFYIARRITFRSLQDIVAHYSQDSDGLCVNLRKPCVRLCVNDLDENANFFVCRHVERRSASPSRKRLPYALSDRLPDRPLRDNARNEIMLETWQADPEKRPTFETLQWRLEDFFNRDDSQYKDPAISY</sequence>
<keyword evidence="14" id="KW-1185">Reference proteome</keyword>
<dbReference type="FunFam" id="3.30.505.10:FF:000044">
    <property type="entry name" value="Tyrosine-protein kinase"/>
    <property type="match status" value="1"/>
</dbReference>
<evidence type="ECO:0000256" key="3">
    <source>
        <dbReference type="ARBA" id="ARBA00022679"/>
    </source>
</evidence>
<evidence type="ECO:0000256" key="8">
    <source>
        <dbReference type="ARBA" id="ARBA00023137"/>
    </source>
</evidence>
<dbReference type="PRINTS" id="PR00499">
    <property type="entry name" value="P67PHOX"/>
</dbReference>
<keyword evidence="4" id="KW-0547">Nucleotide-binding</keyword>
<dbReference type="InterPro" id="IPR043539">
    <property type="entry name" value="Grb2-like"/>
</dbReference>
<dbReference type="InterPro" id="IPR000980">
    <property type="entry name" value="SH2"/>
</dbReference>
<evidence type="ECO:0000256" key="4">
    <source>
        <dbReference type="ARBA" id="ARBA00022741"/>
    </source>
</evidence>
<dbReference type="Proteomes" id="UP000887565">
    <property type="component" value="Unplaced"/>
</dbReference>
<organism evidence="14 15">
    <name type="scientific">Romanomermis culicivorax</name>
    <name type="common">Nematode worm</name>
    <dbReference type="NCBI Taxonomy" id="13658"/>
    <lineage>
        <taxon>Eukaryota</taxon>
        <taxon>Metazoa</taxon>
        <taxon>Ecdysozoa</taxon>
        <taxon>Nematoda</taxon>
        <taxon>Enoplea</taxon>
        <taxon>Dorylaimia</taxon>
        <taxon>Mermithida</taxon>
        <taxon>Mermithoidea</taxon>
        <taxon>Mermithidae</taxon>
        <taxon>Romanomermis</taxon>
    </lineage>
</organism>
<dbReference type="CDD" id="cd11845">
    <property type="entry name" value="SH3_Src_like"/>
    <property type="match status" value="1"/>
</dbReference>
<feature type="compositionally biased region" description="Polar residues" evidence="11">
    <location>
        <begin position="114"/>
        <end position="124"/>
    </location>
</feature>
<feature type="region of interest" description="Disordered" evidence="11">
    <location>
        <begin position="114"/>
        <end position="160"/>
    </location>
</feature>
<evidence type="ECO:0000256" key="7">
    <source>
        <dbReference type="ARBA" id="ARBA00022999"/>
    </source>
</evidence>
<accession>A0A915KC36</accession>
<dbReference type="Gene3D" id="3.30.505.10">
    <property type="entry name" value="SH2 domain"/>
    <property type="match status" value="1"/>
</dbReference>
<dbReference type="PRINTS" id="PR00401">
    <property type="entry name" value="SH2DOMAIN"/>
</dbReference>
<dbReference type="PROSITE" id="PS50002">
    <property type="entry name" value="SH3"/>
    <property type="match status" value="1"/>
</dbReference>
<protein>
    <recommendedName>
        <fullName evidence="1">non-specific protein-tyrosine kinase</fullName>
        <ecNumber evidence="1">2.7.10.2</ecNumber>
    </recommendedName>
</protein>
<dbReference type="InterPro" id="IPR001452">
    <property type="entry name" value="SH3_domain"/>
</dbReference>
<dbReference type="GO" id="GO:0004715">
    <property type="term" value="F:non-membrane spanning protein tyrosine kinase activity"/>
    <property type="evidence" value="ECO:0007669"/>
    <property type="project" value="UniProtKB-EC"/>
</dbReference>
<dbReference type="WBParaSite" id="nRc.2.0.1.t36272-RA">
    <property type="protein sequence ID" value="nRc.2.0.1.t36272-RA"/>
    <property type="gene ID" value="nRc.2.0.1.g36272"/>
</dbReference>
<dbReference type="Pfam" id="PF00018">
    <property type="entry name" value="SH3_1"/>
    <property type="match status" value="1"/>
</dbReference>
<feature type="domain" description="SH2" evidence="12">
    <location>
        <begin position="229"/>
        <end position="321"/>
    </location>
</feature>
<dbReference type="GO" id="GO:0005524">
    <property type="term" value="F:ATP binding"/>
    <property type="evidence" value="ECO:0007669"/>
    <property type="project" value="UniProtKB-KW"/>
</dbReference>
<dbReference type="AlphaFoldDB" id="A0A915KC36"/>
<name>A0A915KC36_ROMCU</name>
<evidence type="ECO:0000259" key="13">
    <source>
        <dbReference type="PROSITE" id="PS50002"/>
    </source>
</evidence>